<keyword evidence="1" id="KW-1133">Transmembrane helix</keyword>
<gene>
    <name evidence="2" type="ORF">DM860_005250</name>
</gene>
<organism evidence="2 3">
    <name type="scientific">Cuscuta australis</name>
    <dbReference type="NCBI Taxonomy" id="267555"/>
    <lineage>
        <taxon>Eukaryota</taxon>
        <taxon>Viridiplantae</taxon>
        <taxon>Streptophyta</taxon>
        <taxon>Embryophyta</taxon>
        <taxon>Tracheophyta</taxon>
        <taxon>Spermatophyta</taxon>
        <taxon>Magnoliopsida</taxon>
        <taxon>eudicotyledons</taxon>
        <taxon>Gunneridae</taxon>
        <taxon>Pentapetalae</taxon>
        <taxon>asterids</taxon>
        <taxon>lamiids</taxon>
        <taxon>Solanales</taxon>
        <taxon>Convolvulaceae</taxon>
        <taxon>Cuscuteae</taxon>
        <taxon>Cuscuta</taxon>
        <taxon>Cuscuta subgen. Grammica</taxon>
        <taxon>Cuscuta sect. Cleistogrammica</taxon>
    </lineage>
</organism>
<accession>A0A328DYS9</accession>
<keyword evidence="1" id="KW-0812">Transmembrane</keyword>
<keyword evidence="1" id="KW-0472">Membrane</keyword>
<proteinExistence type="predicted"/>
<comment type="caution">
    <text evidence="2">The sequence shown here is derived from an EMBL/GenBank/DDBJ whole genome shotgun (WGS) entry which is preliminary data.</text>
</comment>
<protein>
    <submittedName>
        <fullName evidence="2">Uncharacterized protein</fullName>
    </submittedName>
</protein>
<sequence>MARARLPELFRASPDRKCNNQSPPFIEVICHRTDKRWRFAAGTKAKFSVIMINSKLDSRLPLPPATHIEAVKDGEEPVTFGPNSVLVNYGDGWTLRTASDPNCFGWAKKNKLVLMGQAYNLATTGSDNHQVKKTTPQAASWPLYTGKILLAFIFIFSLGGIFTCILQSLPKLV</sequence>
<evidence type="ECO:0000256" key="1">
    <source>
        <dbReference type="SAM" id="Phobius"/>
    </source>
</evidence>
<dbReference type="EMBL" id="NQVE01000054">
    <property type="protein sequence ID" value="RAL50894.1"/>
    <property type="molecule type" value="Genomic_DNA"/>
</dbReference>
<dbReference type="AlphaFoldDB" id="A0A328DYS9"/>
<reference evidence="2 3" key="1">
    <citation type="submission" date="2018-06" db="EMBL/GenBank/DDBJ databases">
        <title>The Genome of Cuscuta australis (Dodder) Provides Insight into the Evolution of Plant Parasitism.</title>
        <authorList>
            <person name="Liu H."/>
        </authorList>
    </citation>
    <scope>NUCLEOTIDE SEQUENCE [LARGE SCALE GENOMIC DNA]</scope>
    <source>
        <strain evidence="3">cv. Yunnan</strain>
        <tissue evidence="2">Vines</tissue>
    </source>
</reference>
<dbReference type="PANTHER" id="PTHR36396">
    <property type="entry name" value="MALTASE-GLUCOAMYLASE, INTESTINAL PROTEIN"/>
    <property type="match status" value="1"/>
</dbReference>
<evidence type="ECO:0000313" key="2">
    <source>
        <dbReference type="EMBL" id="RAL50894.1"/>
    </source>
</evidence>
<evidence type="ECO:0000313" key="3">
    <source>
        <dbReference type="Proteomes" id="UP000249390"/>
    </source>
</evidence>
<dbReference type="PANTHER" id="PTHR36396:SF1">
    <property type="entry name" value="MALTASE-GLUCOAMYLASE, INTESTINAL PROTEIN"/>
    <property type="match status" value="1"/>
</dbReference>
<keyword evidence="3" id="KW-1185">Reference proteome</keyword>
<dbReference type="Proteomes" id="UP000249390">
    <property type="component" value="Unassembled WGS sequence"/>
</dbReference>
<feature type="transmembrane region" description="Helical" evidence="1">
    <location>
        <begin position="148"/>
        <end position="169"/>
    </location>
</feature>
<name>A0A328DYS9_9ASTE</name>